<evidence type="ECO:0000313" key="1">
    <source>
        <dbReference type="EMBL" id="TNN69326.1"/>
    </source>
</evidence>
<evidence type="ECO:0000313" key="2">
    <source>
        <dbReference type="Proteomes" id="UP000314294"/>
    </source>
</evidence>
<gene>
    <name evidence="1" type="ORF">EYF80_020477</name>
</gene>
<dbReference type="Proteomes" id="UP000314294">
    <property type="component" value="Unassembled WGS sequence"/>
</dbReference>
<dbReference type="EMBL" id="SRLO01000177">
    <property type="protein sequence ID" value="TNN69326.1"/>
    <property type="molecule type" value="Genomic_DNA"/>
</dbReference>
<name>A0A4Z2HU11_9TELE</name>
<comment type="caution">
    <text evidence="1">The sequence shown here is derived from an EMBL/GenBank/DDBJ whole genome shotgun (WGS) entry which is preliminary data.</text>
</comment>
<sequence length="168" mass="18518">MSAPAQSSVHNPIPRNAGFPGSTSQSLCAMERPHVEPALKCPLRSVFIICSQECSSVLLLLLLLLLLLGVSTDTAGPRPGESLEINQHSDKENRERGIWHHQPQLPLNPSLFLRSVTKVCVVDPQRRDVATCEQSQFHVLSIRVRQCAHFPPVVTQCPTTGQLALMKE</sequence>
<keyword evidence="2" id="KW-1185">Reference proteome</keyword>
<dbReference type="AlphaFoldDB" id="A0A4Z2HU11"/>
<accession>A0A4Z2HU11</accession>
<reference evidence="1 2" key="1">
    <citation type="submission" date="2019-03" db="EMBL/GenBank/DDBJ databases">
        <title>First draft genome of Liparis tanakae, snailfish: a comprehensive survey of snailfish specific genes.</title>
        <authorList>
            <person name="Kim W."/>
            <person name="Song I."/>
            <person name="Jeong J.-H."/>
            <person name="Kim D."/>
            <person name="Kim S."/>
            <person name="Ryu S."/>
            <person name="Song J.Y."/>
            <person name="Lee S.K."/>
        </authorList>
    </citation>
    <scope>NUCLEOTIDE SEQUENCE [LARGE SCALE GENOMIC DNA]</scope>
    <source>
        <tissue evidence="1">Muscle</tissue>
    </source>
</reference>
<proteinExistence type="predicted"/>
<organism evidence="1 2">
    <name type="scientific">Liparis tanakae</name>
    <name type="common">Tanaka's snailfish</name>
    <dbReference type="NCBI Taxonomy" id="230148"/>
    <lineage>
        <taxon>Eukaryota</taxon>
        <taxon>Metazoa</taxon>
        <taxon>Chordata</taxon>
        <taxon>Craniata</taxon>
        <taxon>Vertebrata</taxon>
        <taxon>Euteleostomi</taxon>
        <taxon>Actinopterygii</taxon>
        <taxon>Neopterygii</taxon>
        <taxon>Teleostei</taxon>
        <taxon>Neoteleostei</taxon>
        <taxon>Acanthomorphata</taxon>
        <taxon>Eupercaria</taxon>
        <taxon>Perciformes</taxon>
        <taxon>Cottioidei</taxon>
        <taxon>Cottales</taxon>
        <taxon>Liparidae</taxon>
        <taxon>Liparis</taxon>
    </lineage>
</organism>
<protein>
    <submittedName>
        <fullName evidence="1">Uncharacterized protein</fullName>
    </submittedName>
</protein>